<protein>
    <recommendedName>
        <fullName evidence="3">Ankyrin repeat protein</fullName>
    </recommendedName>
</protein>
<accession>A0A0C1C3D2</accession>
<evidence type="ECO:0000313" key="1">
    <source>
        <dbReference type="EMBL" id="KIA78036.1"/>
    </source>
</evidence>
<dbReference type="Proteomes" id="UP000031307">
    <property type="component" value="Unassembled WGS sequence"/>
</dbReference>
<organism evidence="1 2">
    <name type="scientific">Parachlamydia acanthamoebae</name>
    <dbReference type="NCBI Taxonomy" id="83552"/>
    <lineage>
        <taxon>Bacteria</taxon>
        <taxon>Pseudomonadati</taxon>
        <taxon>Chlamydiota</taxon>
        <taxon>Chlamydiia</taxon>
        <taxon>Parachlamydiales</taxon>
        <taxon>Parachlamydiaceae</taxon>
        <taxon>Parachlamydia</taxon>
    </lineage>
</organism>
<proteinExistence type="predicted"/>
<reference evidence="1 2" key="1">
    <citation type="journal article" date="2014" name="Mol. Biol. Evol.">
        <title>Massive expansion of Ubiquitination-related gene families within the Chlamydiae.</title>
        <authorList>
            <person name="Domman D."/>
            <person name="Collingro A."/>
            <person name="Lagkouvardos I."/>
            <person name="Gehre L."/>
            <person name="Weinmaier T."/>
            <person name="Rattei T."/>
            <person name="Subtil A."/>
            <person name="Horn M."/>
        </authorList>
    </citation>
    <scope>NUCLEOTIDE SEQUENCE [LARGE SCALE GENOMIC DNA]</scope>
    <source>
        <strain evidence="1 2">OEW1</strain>
    </source>
</reference>
<evidence type="ECO:0000313" key="2">
    <source>
        <dbReference type="Proteomes" id="UP000031307"/>
    </source>
</evidence>
<dbReference type="AlphaFoldDB" id="A0A0C1C3D2"/>
<sequence>MTIKFDFSDGNFQSNLVKAAKDPKFVMTTKFGVRKKDGRLKGCIIYVLNLVLKPFRRSIASTNAEKSLATAQKTIESAREIFSDLQNFRNMHKILERTIFLARIDQAEKEKMMAILNSKIFPSEAFLEDAQENLKNLETINSIQPASELEKNEIKGKVANIFRFLDSIDSAIIHSHLNELAEAVGKYGSISMVNEVFKRINTEPSSKHFIFVKAAISGTFLSKNKEILNAIQQDVRSLANGEFLFHAAIVYIALENELDLSDDFFNFAFDFCKPTLQRDDNEVSGLFFLMDCPINKYSLAFAEKFLTRFPHLVNHPINHVHPILLAIANNSVALIELFLEKGANPNIQIPKLKLIQLVLKDPLLYPIAERLIKADTSKQTWLDAGLIEVSEKETISLEKVLERFKATYPLPASI</sequence>
<comment type="caution">
    <text evidence="1">The sequence shown here is derived from an EMBL/GenBank/DDBJ whole genome shotgun (WGS) entry which is preliminary data.</text>
</comment>
<dbReference type="RefSeq" id="WP_013924854.1">
    <property type="nucleotide sequence ID" value="NZ_JSAM01000046.1"/>
</dbReference>
<gene>
    <name evidence="1" type="ORF">DB43_FB00040</name>
</gene>
<dbReference type="PATRIC" id="fig|83552.4.peg.759"/>
<evidence type="ECO:0008006" key="3">
    <source>
        <dbReference type="Google" id="ProtNLM"/>
    </source>
</evidence>
<name>A0A0C1C3D2_9BACT</name>
<dbReference type="EMBL" id="JSAM01000046">
    <property type="protein sequence ID" value="KIA78036.1"/>
    <property type="molecule type" value="Genomic_DNA"/>
</dbReference>